<feature type="coiled-coil region" evidence="8">
    <location>
        <begin position="728"/>
        <end position="755"/>
    </location>
</feature>
<comment type="similarity">
    <text evidence="1">Belongs to the TRAFAC class translation factor GTPase superfamily. Classic translation factor GTPase family. EF-G/EF-2 subfamily.</text>
</comment>
<dbReference type="Proteomes" id="UP000515146">
    <property type="component" value="Unplaced"/>
</dbReference>
<gene>
    <name evidence="11" type="primary">LOC113797634</name>
</gene>
<dbReference type="InterPro" id="IPR004161">
    <property type="entry name" value="EFTu-like_2"/>
</dbReference>
<evidence type="ECO:0000256" key="1">
    <source>
        <dbReference type="ARBA" id="ARBA00005870"/>
    </source>
</evidence>
<dbReference type="InterPro" id="IPR027417">
    <property type="entry name" value="P-loop_NTPase"/>
</dbReference>
<keyword evidence="10" id="KW-1185">Reference proteome</keyword>
<keyword evidence="4 7" id="KW-0648">Protein biosynthesis</keyword>
<dbReference type="OrthoDB" id="198619at2759"/>
<dbReference type="PROSITE" id="PS00301">
    <property type="entry name" value="G_TR_1"/>
    <property type="match status" value="1"/>
</dbReference>
<dbReference type="GO" id="GO:0005525">
    <property type="term" value="F:GTP binding"/>
    <property type="evidence" value="ECO:0007669"/>
    <property type="project" value="UniProtKB-UniRule"/>
</dbReference>
<dbReference type="FunFam" id="2.40.30.10:FF:000022">
    <property type="entry name" value="Elongation factor G, mitochondrial"/>
    <property type="match status" value="1"/>
</dbReference>
<keyword evidence="5 7" id="KW-0496">Mitochondrion</keyword>
<dbReference type="SUPFAM" id="SSF52540">
    <property type="entry name" value="P-loop containing nucleoside triphosphate hydrolases"/>
    <property type="match status" value="1"/>
</dbReference>
<keyword evidence="2 7" id="KW-0547">Nucleotide-binding</keyword>
<dbReference type="PRINTS" id="PR00315">
    <property type="entry name" value="ELONGATNFCT"/>
</dbReference>
<dbReference type="KEGG" id="dpte:113797634"/>
<feature type="binding site" evidence="7">
    <location>
        <begin position="114"/>
        <end position="118"/>
    </location>
    <ligand>
        <name>GTP</name>
        <dbReference type="ChEBI" id="CHEBI:37565"/>
    </ligand>
</feature>
<dbReference type="OMA" id="GQFAKVQ"/>
<dbReference type="Gene3D" id="3.30.230.10">
    <property type="match status" value="1"/>
</dbReference>
<dbReference type="SUPFAM" id="SSF54211">
    <property type="entry name" value="Ribosomal protein S5 domain 2-like"/>
    <property type="match status" value="1"/>
</dbReference>
<dbReference type="HAMAP" id="MF_00054_B">
    <property type="entry name" value="EF_G_EF_2_B"/>
    <property type="match status" value="1"/>
</dbReference>
<feature type="binding site" evidence="7">
    <location>
        <begin position="47"/>
        <end position="54"/>
    </location>
    <ligand>
        <name>GTP</name>
        <dbReference type="ChEBI" id="CHEBI:37565"/>
    </ligand>
</feature>
<evidence type="ECO:0000256" key="2">
    <source>
        <dbReference type="ARBA" id="ARBA00022741"/>
    </source>
</evidence>
<proteinExistence type="inferred from homology"/>
<dbReference type="InterPro" id="IPR014721">
    <property type="entry name" value="Ribsml_uS5_D2-typ_fold_subgr"/>
</dbReference>
<comment type="subcellular location">
    <subcellularLocation>
        <location evidence="7">Mitochondrion</location>
    </subcellularLocation>
</comment>
<evidence type="ECO:0000256" key="8">
    <source>
        <dbReference type="SAM" id="Coils"/>
    </source>
</evidence>
<dbReference type="Pfam" id="PF03144">
    <property type="entry name" value="GTP_EFTU_D2"/>
    <property type="match status" value="1"/>
</dbReference>
<dbReference type="Pfam" id="PF03764">
    <property type="entry name" value="EFG_IV"/>
    <property type="match status" value="1"/>
</dbReference>
<dbReference type="PROSITE" id="PS51722">
    <property type="entry name" value="G_TR_2"/>
    <property type="match status" value="1"/>
</dbReference>
<evidence type="ECO:0000313" key="10">
    <source>
        <dbReference type="Proteomes" id="UP000515146"/>
    </source>
</evidence>
<dbReference type="Gene3D" id="3.30.70.870">
    <property type="entry name" value="Elongation Factor G (Translational Gtpase), domain 3"/>
    <property type="match status" value="1"/>
</dbReference>
<dbReference type="InterPro" id="IPR005517">
    <property type="entry name" value="Transl_elong_EFG/EF2_IV"/>
</dbReference>
<dbReference type="PANTHER" id="PTHR43636:SF2">
    <property type="entry name" value="ELONGATION FACTOR G, MITOCHONDRIAL"/>
    <property type="match status" value="1"/>
</dbReference>
<dbReference type="SMART" id="SM00838">
    <property type="entry name" value="EFG_C"/>
    <property type="match status" value="1"/>
</dbReference>
<dbReference type="Gene3D" id="3.40.50.300">
    <property type="entry name" value="P-loop containing nucleotide triphosphate hydrolases"/>
    <property type="match status" value="1"/>
</dbReference>
<evidence type="ECO:0000256" key="4">
    <source>
        <dbReference type="ARBA" id="ARBA00022917"/>
    </source>
</evidence>
<comment type="function">
    <text evidence="7">Mitochondrial GTPase that catalyzes the GTP-dependent ribosomal translocation step during translation elongation. During this step, the ribosome changes from the pre-translocational (PRE) to the post-translocational (POST) state as the newly formed A-site-bound peptidyl-tRNA and P-site-bound deacylated tRNA move to the P and E sites, respectively. Catalyzes the coordinated movement of the two tRNA molecules, the mRNA and conformational changes in the ribosome.</text>
</comment>
<name>A0A6P6YEZ5_DERPT</name>
<dbReference type="FunFam" id="3.30.70.870:FF:000001">
    <property type="entry name" value="Elongation factor G"/>
    <property type="match status" value="1"/>
</dbReference>
<dbReference type="InParanoid" id="A0A6P6YEZ5"/>
<dbReference type="InterPro" id="IPR035647">
    <property type="entry name" value="EFG_III/V"/>
</dbReference>
<dbReference type="InterPro" id="IPR047872">
    <property type="entry name" value="EFG_IV"/>
</dbReference>
<dbReference type="InterPro" id="IPR000640">
    <property type="entry name" value="EFG_V-like"/>
</dbReference>
<dbReference type="FunFam" id="3.40.50.300:FF:000029">
    <property type="entry name" value="Elongation factor G"/>
    <property type="match status" value="1"/>
</dbReference>
<evidence type="ECO:0000259" key="9">
    <source>
        <dbReference type="PROSITE" id="PS51722"/>
    </source>
</evidence>
<comment type="pathway">
    <text evidence="7">Protein biosynthesis; polypeptide chain elongation.</text>
</comment>
<dbReference type="Gene3D" id="3.30.70.240">
    <property type="match status" value="1"/>
</dbReference>
<dbReference type="RefSeq" id="XP_027203847.1">
    <property type="nucleotide sequence ID" value="XM_027348046.1"/>
</dbReference>
<dbReference type="AlphaFoldDB" id="A0A6P6YEZ5"/>
<dbReference type="GO" id="GO:0070125">
    <property type="term" value="P:mitochondrial translational elongation"/>
    <property type="evidence" value="ECO:0007669"/>
    <property type="project" value="UniProtKB-UniRule"/>
</dbReference>
<dbReference type="FunFam" id="3.30.70.240:FF:000001">
    <property type="entry name" value="Elongation factor G"/>
    <property type="match status" value="1"/>
</dbReference>
<dbReference type="NCBIfam" id="TIGR00484">
    <property type="entry name" value="EF-G"/>
    <property type="match status" value="1"/>
</dbReference>
<dbReference type="GO" id="GO:0003924">
    <property type="term" value="F:GTPase activity"/>
    <property type="evidence" value="ECO:0007669"/>
    <property type="project" value="UniProtKB-UniRule"/>
</dbReference>
<accession>A0A6P6YEZ5</accession>
<dbReference type="Pfam" id="PF00679">
    <property type="entry name" value="EFG_C"/>
    <property type="match status" value="1"/>
</dbReference>
<evidence type="ECO:0000313" key="11">
    <source>
        <dbReference type="RefSeq" id="XP_027203847.1"/>
    </source>
</evidence>
<dbReference type="InterPro" id="IPR005225">
    <property type="entry name" value="Small_GTP-bd"/>
</dbReference>
<dbReference type="GO" id="GO:0005739">
    <property type="term" value="C:mitochondrion"/>
    <property type="evidence" value="ECO:0007669"/>
    <property type="project" value="UniProtKB-SubCell"/>
</dbReference>
<dbReference type="CDD" id="cd01886">
    <property type="entry name" value="EF-G"/>
    <property type="match status" value="1"/>
</dbReference>
<dbReference type="NCBIfam" id="TIGR00231">
    <property type="entry name" value="small_GTP"/>
    <property type="match status" value="1"/>
</dbReference>
<dbReference type="GO" id="GO:0003746">
    <property type="term" value="F:translation elongation factor activity"/>
    <property type="evidence" value="ECO:0007669"/>
    <property type="project" value="UniProtKB-UniRule"/>
</dbReference>
<reference evidence="11" key="1">
    <citation type="submission" date="2025-08" db="UniProtKB">
        <authorList>
            <consortium name="RefSeq"/>
        </authorList>
    </citation>
    <scope>IDENTIFICATION</scope>
    <source>
        <strain evidence="11">Airmid</strain>
    </source>
</reference>
<dbReference type="InterPro" id="IPR000795">
    <property type="entry name" value="T_Tr_GTP-bd_dom"/>
</dbReference>
<keyword evidence="8" id="KW-0175">Coiled coil</keyword>
<evidence type="ECO:0000256" key="5">
    <source>
        <dbReference type="ARBA" id="ARBA00023128"/>
    </source>
</evidence>
<dbReference type="Pfam" id="PF14492">
    <property type="entry name" value="EFG_III"/>
    <property type="match status" value="1"/>
</dbReference>
<dbReference type="InterPro" id="IPR009022">
    <property type="entry name" value="EFG_III"/>
</dbReference>
<organism evidence="10 11">
    <name type="scientific">Dermatophagoides pteronyssinus</name>
    <name type="common">European house dust mite</name>
    <dbReference type="NCBI Taxonomy" id="6956"/>
    <lineage>
        <taxon>Eukaryota</taxon>
        <taxon>Metazoa</taxon>
        <taxon>Ecdysozoa</taxon>
        <taxon>Arthropoda</taxon>
        <taxon>Chelicerata</taxon>
        <taxon>Arachnida</taxon>
        <taxon>Acari</taxon>
        <taxon>Acariformes</taxon>
        <taxon>Sarcoptiformes</taxon>
        <taxon>Astigmata</taxon>
        <taxon>Psoroptidia</taxon>
        <taxon>Analgoidea</taxon>
        <taxon>Pyroglyphidae</taxon>
        <taxon>Dermatophagoidinae</taxon>
        <taxon>Dermatophagoides</taxon>
    </lineage>
</organism>
<evidence type="ECO:0000256" key="7">
    <source>
        <dbReference type="HAMAP-Rule" id="MF_03061"/>
    </source>
</evidence>
<dbReference type="CDD" id="cd04091">
    <property type="entry name" value="mtEFG1_II_like"/>
    <property type="match status" value="1"/>
</dbReference>
<keyword evidence="3 7" id="KW-0251">Elongation factor</keyword>
<feature type="binding site" evidence="7">
    <location>
        <begin position="168"/>
        <end position="171"/>
    </location>
    <ligand>
        <name>GTP</name>
        <dbReference type="ChEBI" id="CHEBI:37565"/>
    </ligand>
</feature>
<dbReference type="InterPro" id="IPR009000">
    <property type="entry name" value="Transl_B-barrel_sf"/>
</dbReference>
<dbReference type="InterPro" id="IPR031157">
    <property type="entry name" value="G_TR_CS"/>
</dbReference>
<dbReference type="CDD" id="cd01434">
    <property type="entry name" value="EFG_mtEFG1_IV"/>
    <property type="match status" value="1"/>
</dbReference>
<evidence type="ECO:0000256" key="6">
    <source>
        <dbReference type="ARBA" id="ARBA00023134"/>
    </source>
</evidence>
<evidence type="ECO:0000256" key="3">
    <source>
        <dbReference type="ARBA" id="ARBA00022768"/>
    </source>
</evidence>
<dbReference type="Pfam" id="PF00009">
    <property type="entry name" value="GTP_EFTU"/>
    <property type="match status" value="1"/>
</dbReference>
<dbReference type="FunCoup" id="A0A6P6YEZ5">
    <property type="interactions" value="1735"/>
</dbReference>
<dbReference type="NCBIfam" id="NF009381">
    <property type="entry name" value="PRK12740.1-5"/>
    <property type="match status" value="1"/>
</dbReference>
<dbReference type="Gene3D" id="2.40.30.10">
    <property type="entry name" value="Translation factors"/>
    <property type="match status" value="1"/>
</dbReference>
<dbReference type="FunFam" id="3.30.230.10:FF:000003">
    <property type="entry name" value="Elongation factor G"/>
    <property type="match status" value="1"/>
</dbReference>
<dbReference type="UniPathway" id="UPA00345"/>
<dbReference type="SUPFAM" id="SSF54980">
    <property type="entry name" value="EF-G C-terminal domain-like"/>
    <property type="match status" value="2"/>
</dbReference>
<dbReference type="PANTHER" id="PTHR43636">
    <property type="entry name" value="ELONGATION FACTOR G, MITOCHONDRIAL"/>
    <property type="match status" value="1"/>
</dbReference>
<dbReference type="InterPro" id="IPR020568">
    <property type="entry name" value="Ribosomal_Su5_D2-typ_SF"/>
</dbReference>
<comment type="similarity">
    <text evidence="7">Belongs to the GTP-binding elongation factor family. EF-G/EF-2 subfamily.</text>
</comment>
<dbReference type="InterPro" id="IPR004540">
    <property type="entry name" value="Transl_elong_EFG/EF2"/>
</dbReference>
<protein>
    <recommendedName>
        <fullName evidence="7">Elongation factor G, mitochondrial</fullName>
        <shortName evidence="7">EF-Gmt</shortName>
    </recommendedName>
    <alternativeName>
        <fullName evidence="7">Elongation factor G 1, mitochondrial</fullName>
        <shortName evidence="7">mEF-G 1</shortName>
    </alternativeName>
    <alternativeName>
        <fullName evidence="7">Elongation factor G1</fullName>
    </alternativeName>
</protein>
<dbReference type="SMART" id="SM00889">
    <property type="entry name" value="EFG_IV"/>
    <property type="match status" value="1"/>
</dbReference>
<dbReference type="SUPFAM" id="SSF50447">
    <property type="entry name" value="Translation proteins"/>
    <property type="match status" value="1"/>
</dbReference>
<dbReference type="InterPro" id="IPR041095">
    <property type="entry name" value="EFG_II"/>
</dbReference>
<sequence length="757" mass="86208">MTIQINSAFKLFRQKFLIEQLIIPTRYKHRIKFENDLQKIRNIGISAHIDSGKTTLTERILYYCGRIDSMHEVRGKDNIGAKMDSMELERQRGITIQSAATYVNWQGANINIIDTPGHVDFTVEVERSLRVLDGAILVLCGVGGVQSQTLTVTRQMNRYKVPCIAFINKLDRTGANPKRVMEQIRKSIGFNAAFMNLPIGLEGNLSGIVDLIEQKSVYFDGQNGEQIRYDSIPSDMVVEAKEKRQELIESISNVDDYIGELYLEERMPTNEELIAAIRRQCIQRKFVPVFTGSALKNKGVQIMLDGVVDFLPDPSEVKNFALIQNAQDNDQSQQPPTEEEIEKIEMNPERDGKNIFVGLAFKLDATKFGQLTYMRVYQGRIRKGDYMYNSRTKKKVKVSRLVRMNANEMEDIDEALAGDICALFGIDCASGDSFVTDRNSNLSMESIYVPEPVISMSIKTTSKDSMDQFSKAIQRFTKEDPTFRCHWNNDCKEMIVSGMGELHLEIYGQRMEREYNCPVILGKPKVAFRETLLRPVKFNYLHKRQSGGAGQYGCVIGVLEPLPMEQNTKNLFSDETSGPNVPRWFVPAIRKGFDEMCEKGPLIGHRICGVKFRLQDGKHHVVDSNDIAFQLAAHGAMKQAFETGRWMVLEPIMHVEVSAPAEYQGELIGLITRRNGLLQSTNEMDNYFIANSEVPLNDMFGFATELRTLTQGKGEYTMEYSRYSPARNDVQQNLMDKYQQELNEQQQQQTNKMSKKN</sequence>
<feature type="domain" description="Tr-type G" evidence="9">
    <location>
        <begin position="38"/>
        <end position="315"/>
    </location>
</feature>
<keyword evidence="6 7" id="KW-0342">GTP-binding</keyword>
<dbReference type="CDD" id="cd16262">
    <property type="entry name" value="EFG_III"/>
    <property type="match status" value="1"/>
</dbReference>
<dbReference type="CTD" id="34004"/>